<sequence>MRIRYKVALVGGIPITIAAAIALVAWLLLDEAEQARRGAVLASAATRDLAAVSIARDDFIRVQAQDRTRGAERFVEFAGRARARLEDLKGPSEGEFLPVVVEVRRALELYSREMEELSLVTRRNDHLVQEMNARAAALIALTDTARARQHASNADIVTSITEGDRRLRIARDIVDKAQELRAAILAIRLEAHAGGPTPTGIARANAAAEDVETLLRTSDKVDEADELRAMIPAAAVGGSDATALTDWIERLIKVNATDQRSLHEEITQLLTYSVQASETEQATQTIAIQTLKLGRRTVDALAARDVETVAAILAESASLGTTVSSLPISPLIQTEMIDSIDQWRQRLTTTRDGLQEQNRILARMDATAADMTRHADTLNERFAANAERIDGFVRTMLLIGTGLGLLLGSITAWIVALSITGPLMRLRDDMRALAADPSRGRVTGADRNDELGAMARAANFFVAELGRRERDLIGAKERADAALAELKETQTNLIQAEKLASLGQLVAGVAHEINTPVGIALTTSTALDGEVKRLKEGAETGRLLRSDLTRAVERLTEGSRLLFANLYRAAELVHSFKQVAADQASGERRAFEMQEWLKEVLTSLSPVLRKSGHQIRIDCPDGLVLDSYPGSLAQVVTNLITNARDHAFRDGRSGVLSIVVTDPKPGWVRIEFSDDGSGIAAEHLPKVFDPFYTTGRDRGRTGLGLHIVHNIVTVTLQGQIQIFSKPGEGTRFVIDIPATLGGPEALRQSA</sequence>
<evidence type="ECO:0000256" key="1">
    <source>
        <dbReference type="ARBA" id="ARBA00000085"/>
    </source>
</evidence>
<dbReference type="Gene3D" id="1.10.287.130">
    <property type="match status" value="1"/>
</dbReference>
<evidence type="ECO:0000256" key="4">
    <source>
        <dbReference type="ARBA" id="ARBA00022553"/>
    </source>
</evidence>
<dbReference type="InterPro" id="IPR003661">
    <property type="entry name" value="HisK_dim/P_dom"/>
</dbReference>
<dbReference type="InterPro" id="IPR003594">
    <property type="entry name" value="HATPase_dom"/>
</dbReference>
<dbReference type="SUPFAM" id="SSF55874">
    <property type="entry name" value="ATPase domain of HSP90 chaperone/DNA topoisomerase II/histidine kinase"/>
    <property type="match status" value="1"/>
</dbReference>
<keyword evidence="6" id="KW-0418">Kinase</keyword>
<keyword evidence="4" id="KW-0597">Phosphoprotein</keyword>
<dbReference type="Proteomes" id="UP000048984">
    <property type="component" value="Unassembled WGS sequence"/>
</dbReference>
<reference evidence="11 12" key="1">
    <citation type="submission" date="2015-09" db="EMBL/GenBank/DDBJ databases">
        <authorList>
            <person name="Jackson K.R."/>
            <person name="Lunt B.L."/>
            <person name="Fisher J.N.B."/>
            <person name="Gardner A.V."/>
            <person name="Bailey M.E."/>
            <person name="Deus L.M."/>
            <person name="Earl A.S."/>
            <person name="Gibby P.D."/>
            <person name="Hartmann K.A."/>
            <person name="Liu J.E."/>
            <person name="Manci A.M."/>
            <person name="Nielsen D.A."/>
            <person name="Solomon M.B."/>
            <person name="Breakwell D.P."/>
            <person name="Burnett S.H."/>
            <person name="Grose J.H."/>
        </authorList>
    </citation>
    <scope>NUCLEOTIDE SEQUENCE [LARGE SCALE GENOMIC DNA]</scope>
    <source>
        <strain evidence="11 12">16</strain>
    </source>
</reference>
<reference evidence="11 12" key="2">
    <citation type="submission" date="2015-10" db="EMBL/GenBank/DDBJ databases">
        <title>Draft Genome Sequence of Prosthecomicrobium hirschii ATCC 27832.</title>
        <authorList>
            <person name="Daniel J."/>
            <person name="Givan S.A."/>
            <person name="Brun Y.V."/>
            <person name="Brown P.J."/>
        </authorList>
    </citation>
    <scope>NUCLEOTIDE SEQUENCE [LARGE SCALE GENOMIC DNA]</scope>
    <source>
        <strain evidence="11 12">16</strain>
    </source>
</reference>
<evidence type="ECO:0000313" key="11">
    <source>
        <dbReference type="EMBL" id="KPL52894.1"/>
    </source>
</evidence>
<feature type="transmembrane region" description="Helical" evidence="8">
    <location>
        <begin position="7"/>
        <end position="29"/>
    </location>
</feature>
<keyword evidence="5" id="KW-0808">Transferase</keyword>
<dbReference type="CDD" id="cd00075">
    <property type="entry name" value="HATPase"/>
    <property type="match status" value="1"/>
</dbReference>
<dbReference type="PROSITE" id="PS50885">
    <property type="entry name" value="HAMP"/>
    <property type="match status" value="1"/>
</dbReference>
<evidence type="ECO:0000256" key="5">
    <source>
        <dbReference type="ARBA" id="ARBA00022679"/>
    </source>
</evidence>
<dbReference type="CDD" id="cd00082">
    <property type="entry name" value="HisKA"/>
    <property type="match status" value="1"/>
</dbReference>
<dbReference type="GO" id="GO:0000155">
    <property type="term" value="F:phosphorelay sensor kinase activity"/>
    <property type="evidence" value="ECO:0007669"/>
    <property type="project" value="InterPro"/>
</dbReference>
<gene>
    <name evidence="11" type="ORF">ABB55_12270</name>
</gene>
<comment type="subcellular location">
    <subcellularLocation>
        <location evidence="2">Membrane</location>
    </subcellularLocation>
</comment>
<dbReference type="PROSITE" id="PS50109">
    <property type="entry name" value="HIS_KIN"/>
    <property type="match status" value="1"/>
</dbReference>
<dbReference type="Gene3D" id="3.30.565.10">
    <property type="entry name" value="Histidine kinase-like ATPase, C-terminal domain"/>
    <property type="match status" value="1"/>
</dbReference>
<dbReference type="InterPro" id="IPR004358">
    <property type="entry name" value="Sig_transdc_His_kin-like_C"/>
</dbReference>
<keyword evidence="8" id="KW-1133">Transmembrane helix</keyword>
<feature type="domain" description="HAMP" evidence="10">
    <location>
        <begin position="417"/>
        <end position="470"/>
    </location>
</feature>
<comment type="catalytic activity">
    <reaction evidence="1">
        <text>ATP + protein L-histidine = ADP + protein N-phospho-L-histidine.</text>
        <dbReference type="EC" id="2.7.13.3"/>
    </reaction>
</comment>
<evidence type="ECO:0000256" key="6">
    <source>
        <dbReference type="ARBA" id="ARBA00022777"/>
    </source>
</evidence>
<accession>A0A0P6VJZ5</accession>
<dbReference type="Gene3D" id="6.10.340.10">
    <property type="match status" value="1"/>
</dbReference>
<dbReference type="GO" id="GO:0016020">
    <property type="term" value="C:membrane"/>
    <property type="evidence" value="ECO:0007669"/>
    <property type="project" value="UniProtKB-SubCell"/>
</dbReference>
<dbReference type="PRINTS" id="PR00344">
    <property type="entry name" value="BCTRLSENSOR"/>
</dbReference>
<dbReference type="STRING" id="665126.ABB55_12270"/>
<dbReference type="SUPFAM" id="SSF158472">
    <property type="entry name" value="HAMP domain-like"/>
    <property type="match status" value="1"/>
</dbReference>
<dbReference type="RefSeq" id="WP_054359057.1">
    <property type="nucleotide sequence ID" value="NZ_LJYW01000001.1"/>
</dbReference>
<dbReference type="PANTHER" id="PTHR43065">
    <property type="entry name" value="SENSOR HISTIDINE KINASE"/>
    <property type="match status" value="1"/>
</dbReference>
<dbReference type="InterPro" id="IPR003660">
    <property type="entry name" value="HAMP_dom"/>
</dbReference>
<evidence type="ECO:0000259" key="10">
    <source>
        <dbReference type="PROSITE" id="PS50885"/>
    </source>
</evidence>
<proteinExistence type="predicted"/>
<name>A0A0P6VJZ5_9HYPH</name>
<feature type="coiled-coil region" evidence="7">
    <location>
        <begin position="472"/>
        <end position="499"/>
    </location>
</feature>
<keyword evidence="8" id="KW-0812">Transmembrane</keyword>
<evidence type="ECO:0000256" key="2">
    <source>
        <dbReference type="ARBA" id="ARBA00004370"/>
    </source>
</evidence>
<feature type="domain" description="Histidine kinase" evidence="9">
    <location>
        <begin position="508"/>
        <end position="740"/>
    </location>
</feature>
<protein>
    <recommendedName>
        <fullName evidence="3">histidine kinase</fullName>
        <ecNumber evidence="3">2.7.13.3</ecNumber>
    </recommendedName>
</protein>
<dbReference type="AlphaFoldDB" id="A0A0P6VJZ5"/>
<evidence type="ECO:0000259" key="9">
    <source>
        <dbReference type="PROSITE" id="PS50109"/>
    </source>
</evidence>
<organism evidence="11 12">
    <name type="scientific">Prosthecodimorpha hirschii</name>
    <dbReference type="NCBI Taxonomy" id="665126"/>
    <lineage>
        <taxon>Bacteria</taxon>
        <taxon>Pseudomonadati</taxon>
        <taxon>Pseudomonadota</taxon>
        <taxon>Alphaproteobacteria</taxon>
        <taxon>Hyphomicrobiales</taxon>
        <taxon>Ancalomicrobiaceae</taxon>
        <taxon>Prosthecodimorpha</taxon>
    </lineage>
</organism>
<dbReference type="SMART" id="SM00387">
    <property type="entry name" value="HATPase_c"/>
    <property type="match status" value="1"/>
</dbReference>
<evidence type="ECO:0000313" key="12">
    <source>
        <dbReference type="Proteomes" id="UP000048984"/>
    </source>
</evidence>
<evidence type="ECO:0000256" key="7">
    <source>
        <dbReference type="SAM" id="Coils"/>
    </source>
</evidence>
<evidence type="ECO:0000256" key="8">
    <source>
        <dbReference type="SAM" id="Phobius"/>
    </source>
</evidence>
<dbReference type="Pfam" id="PF02518">
    <property type="entry name" value="HATPase_c"/>
    <property type="match status" value="1"/>
</dbReference>
<keyword evidence="7" id="KW-0175">Coiled coil</keyword>
<dbReference type="EC" id="2.7.13.3" evidence="3"/>
<dbReference type="InterPro" id="IPR005467">
    <property type="entry name" value="His_kinase_dom"/>
</dbReference>
<dbReference type="EMBL" id="LJYW01000001">
    <property type="protein sequence ID" value="KPL52894.1"/>
    <property type="molecule type" value="Genomic_DNA"/>
</dbReference>
<comment type="caution">
    <text evidence="11">The sequence shown here is derived from an EMBL/GenBank/DDBJ whole genome shotgun (WGS) entry which is preliminary data.</text>
</comment>
<evidence type="ECO:0000256" key="3">
    <source>
        <dbReference type="ARBA" id="ARBA00012438"/>
    </source>
</evidence>
<dbReference type="InterPro" id="IPR036890">
    <property type="entry name" value="HATPase_C_sf"/>
</dbReference>
<feature type="transmembrane region" description="Helical" evidence="8">
    <location>
        <begin position="396"/>
        <end position="421"/>
    </location>
</feature>
<keyword evidence="12" id="KW-1185">Reference proteome</keyword>
<keyword evidence="8" id="KW-0472">Membrane</keyword>